<protein>
    <submittedName>
        <fullName evidence="1">Uncharacterized protein</fullName>
    </submittedName>
</protein>
<organism evidence="1 2">
    <name type="scientific">Vibrio aquimaris</name>
    <dbReference type="NCBI Taxonomy" id="2587862"/>
    <lineage>
        <taxon>Bacteria</taxon>
        <taxon>Pseudomonadati</taxon>
        <taxon>Pseudomonadota</taxon>
        <taxon>Gammaproteobacteria</taxon>
        <taxon>Vibrionales</taxon>
        <taxon>Vibrionaceae</taxon>
        <taxon>Vibrio</taxon>
    </lineage>
</organism>
<evidence type="ECO:0000313" key="2">
    <source>
        <dbReference type="Proteomes" id="UP000326936"/>
    </source>
</evidence>
<keyword evidence="2" id="KW-1185">Reference proteome</keyword>
<reference evidence="1 2" key="1">
    <citation type="submission" date="2019-10" db="EMBL/GenBank/DDBJ databases">
        <title>Complete genome sequence of Vibrio sp. strain THAF100, isolated from non-filtered water from the water column of tank 6 of a marine aquarium containing stony-coral fragments. Water maintained at 26 degree C.</title>
        <authorList>
            <person name="Ruckert C."/>
            <person name="Franco A."/>
            <person name="Kalinowski J."/>
            <person name="Glaeser S."/>
        </authorList>
    </citation>
    <scope>NUCLEOTIDE SEQUENCE [LARGE SCALE GENOMIC DNA]</scope>
    <source>
        <strain evidence="1 2">THAF100</strain>
        <plasmid evidence="2">pthaf100_a</plasmid>
    </source>
</reference>
<proteinExistence type="predicted"/>
<name>A0A5P9CS04_9VIBR</name>
<dbReference type="OrthoDB" id="5811309at2"/>
<dbReference type="KEGG" id="vaq:FIV01_20180"/>
<sequence>MRQRITPEQLEQEFSQKDVDKTIESLSKSIADLEHIKPSWLSFCREKSQLASDSFSFLFKQWVRLHRNGYPSVKQDYLRLVERQMMELKQVYIALFNLHPGLIYEQRDASPELFVWLMLEPEFSDDPFHLDAALSSVQDMHSDIAMLMFVQAKVANLDKVVAQYIEGGVDNKQWCFELLKWRQTLSIGLTKYWLKNNTLNESTLHETLTRFDVSESTEWLSQQNRDEDYLFELLLAKHNRGSWFRKRFGTQESALSSSKLIIYAKLLDLKEFDQFDPTSHKAPIQLFLSAHPKWIDITINHLICLDDEDEATEWLFSLYTIYGDAFPLKPNELDIEYDLEEAKRIIQDWYETQSHLPNKQLRCGEVMSYQTSIRAMQDPLVPKDYREWIWRQLCINGRVYMPWHWIMPCYQQDWVFDKMQQQTAASERFDLRDQNATVGY</sequence>
<geneLocation type="plasmid" evidence="2">
    <name>pthaf100_a</name>
</geneLocation>
<dbReference type="EMBL" id="CP045351">
    <property type="protein sequence ID" value="QFT28721.1"/>
    <property type="molecule type" value="Genomic_DNA"/>
</dbReference>
<gene>
    <name evidence="1" type="ORF">FIV01_20180</name>
</gene>
<keyword evidence="1" id="KW-0614">Plasmid</keyword>
<dbReference type="AlphaFoldDB" id="A0A5P9CS04"/>
<accession>A0A5P9CS04</accession>
<dbReference type="Proteomes" id="UP000326936">
    <property type="component" value="Plasmid pTHAF100_a"/>
</dbReference>
<evidence type="ECO:0000313" key="1">
    <source>
        <dbReference type="EMBL" id="QFT28721.1"/>
    </source>
</evidence>
<dbReference type="RefSeq" id="WP_152432678.1">
    <property type="nucleotide sequence ID" value="NZ_CBCSDK010000025.1"/>
</dbReference>